<sequence length="99" mass="11591">MAIDSHRRMQWHLSHLRQIQSHLGQTLQNLCLYWNHLLCHQCQEVPCLMVYAAHHLTYWLLHQLEPHEVVGELDVLAGVMKTTSIIDLRRIQEGGNEGF</sequence>
<dbReference type="KEGG" id="ache:ACHE_31015S"/>
<dbReference type="RefSeq" id="XP_043135550.1">
    <property type="nucleotide sequence ID" value="XM_043277696.1"/>
</dbReference>
<dbReference type="GeneID" id="66981387"/>
<evidence type="ECO:0000313" key="2">
    <source>
        <dbReference type="EMBL" id="BCR90850.1"/>
    </source>
</evidence>
<evidence type="ECO:0000313" key="3">
    <source>
        <dbReference type="Proteomes" id="UP000637239"/>
    </source>
</evidence>
<dbReference type="AlphaFoldDB" id="A0A7R7VUA8"/>
<gene>
    <name evidence="1" type="ORF">ACHE_31015S</name>
    <name evidence="2" type="ORF">ACHE_60736S</name>
</gene>
<protein>
    <submittedName>
        <fullName evidence="2">Uncharacterized protein</fullName>
    </submittedName>
</protein>
<keyword evidence="3" id="KW-1185">Reference proteome</keyword>
<proteinExistence type="predicted"/>
<reference evidence="2" key="2">
    <citation type="submission" date="2021-02" db="EMBL/GenBank/DDBJ databases">
        <title>Aspergillus chevalieri M1 genome sequence.</title>
        <authorList>
            <person name="Kadooka C."/>
            <person name="Mori K."/>
            <person name="Futagami T."/>
        </authorList>
    </citation>
    <scope>NUCLEOTIDE SEQUENCE</scope>
    <source>
        <strain evidence="2">M1</strain>
    </source>
</reference>
<accession>A0A7R7VUA8</accession>
<name>A0A7R7VUA8_ASPCH</name>
<dbReference type="Proteomes" id="UP000637239">
    <property type="component" value="Chromosome 3"/>
</dbReference>
<reference evidence="2" key="1">
    <citation type="submission" date="2021-01" db="EMBL/GenBank/DDBJ databases">
        <authorList>
            <consortium name="Aspergillus chevalieri M1 genome sequencing consortium"/>
            <person name="Kazuki M."/>
            <person name="Futagami T."/>
        </authorList>
    </citation>
    <scope>NUCLEOTIDE SEQUENCE</scope>
    <source>
        <strain evidence="2">M1</strain>
    </source>
</reference>
<evidence type="ECO:0000313" key="1">
    <source>
        <dbReference type="EMBL" id="BCR87028.1"/>
    </source>
</evidence>
<organism evidence="2 3">
    <name type="scientific">Aspergillus chevalieri</name>
    <name type="common">Eurotium chevalieri</name>
    <dbReference type="NCBI Taxonomy" id="182096"/>
    <lineage>
        <taxon>Eukaryota</taxon>
        <taxon>Fungi</taxon>
        <taxon>Dikarya</taxon>
        <taxon>Ascomycota</taxon>
        <taxon>Pezizomycotina</taxon>
        <taxon>Eurotiomycetes</taxon>
        <taxon>Eurotiomycetidae</taxon>
        <taxon>Eurotiales</taxon>
        <taxon>Aspergillaceae</taxon>
        <taxon>Aspergillus</taxon>
        <taxon>Aspergillus subgen. Aspergillus</taxon>
    </lineage>
</organism>
<dbReference type="EMBL" id="AP024421">
    <property type="protein sequence ID" value="BCR90850.1"/>
    <property type="molecule type" value="Genomic_DNA"/>
</dbReference>
<dbReference type="Proteomes" id="UP000637239">
    <property type="component" value="Chromosome 6"/>
</dbReference>
<dbReference type="EMBL" id="AP024418">
    <property type="protein sequence ID" value="BCR87028.1"/>
    <property type="molecule type" value="Genomic_DNA"/>
</dbReference>